<dbReference type="AlphaFoldDB" id="A0A1I0MAS1"/>
<keyword evidence="1 4" id="KW-0645">Protease</keyword>
<feature type="signal peptide" evidence="3">
    <location>
        <begin position="1"/>
        <end position="23"/>
    </location>
</feature>
<evidence type="ECO:0000313" key="4">
    <source>
        <dbReference type="EMBL" id="SEV84816.1"/>
    </source>
</evidence>
<dbReference type="SUPFAM" id="SSF50156">
    <property type="entry name" value="PDZ domain-like"/>
    <property type="match status" value="1"/>
</dbReference>
<proteinExistence type="predicted"/>
<dbReference type="InterPro" id="IPR051201">
    <property type="entry name" value="Chloro_Bact_Ser_Proteases"/>
</dbReference>
<organism evidence="4 5">
    <name type="scientific">Roseivirga pacifica</name>
    <dbReference type="NCBI Taxonomy" id="1267423"/>
    <lineage>
        <taxon>Bacteria</taxon>
        <taxon>Pseudomonadati</taxon>
        <taxon>Bacteroidota</taxon>
        <taxon>Cytophagia</taxon>
        <taxon>Cytophagales</taxon>
        <taxon>Roseivirgaceae</taxon>
        <taxon>Roseivirga</taxon>
    </lineage>
</organism>
<dbReference type="InterPro" id="IPR001940">
    <property type="entry name" value="Peptidase_S1C"/>
</dbReference>
<dbReference type="GO" id="GO:0004252">
    <property type="term" value="F:serine-type endopeptidase activity"/>
    <property type="evidence" value="ECO:0007669"/>
    <property type="project" value="InterPro"/>
</dbReference>
<dbReference type="InterPro" id="IPR036034">
    <property type="entry name" value="PDZ_sf"/>
</dbReference>
<dbReference type="EMBL" id="FOIR01000001">
    <property type="protein sequence ID" value="SEV84816.1"/>
    <property type="molecule type" value="Genomic_DNA"/>
</dbReference>
<evidence type="ECO:0000256" key="3">
    <source>
        <dbReference type="SAM" id="SignalP"/>
    </source>
</evidence>
<sequence>MKNISFRLVCSLALLFTFSCLNAQDLNKVYKKVVDGVAIIEVTEHEIVGKSDHKQEVSVSGLGTGFLVDEHHLMTAAHVVQTAESILIHFRDGESIPADVAAISKTADVALLKLNWAKKNPTIIELGDSDKMEVGNQVFIIGAPLGLTYSFSSGYISGKQKSNKISNALVSLEFFQTDAAINRGNSGGPMFNTKGQVVGIVSYILSQSGGFEGIGFAATSNIAKEVLYNEGLIWTGIDGYMLTGDMAKIFNLPQANGMLVQKVVLLSPMGLLGVKGGTVKSVIEDEPILLGGDIILAINGIKIATDEASINKLAEALKAREGEQPKLELTVLRAGEEVVLKN</sequence>
<keyword evidence="3" id="KW-0732">Signal</keyword>
<dbReference type="Proteomes" id="UP000199437">
    <property type="component" value="Unassembled WGS sequence"/>
</dbReference>
<dbReference type="PROSITE" id="PS51257">
    <property type="entry name" value="PROKAR_LIPOPROTEIN"/>
    <property type="match status" value="1"/>
</dbReference>
<reference evidence="5" key="1">
    <citation type="submission" date="2016-10" db="EMBL/GenBank/DDBJ databases">
        <authorList>
            <person name="Varghese N."/>
            <person name="Submissions S."/>
        </authorList>
    </citation>
    <scope>NUCLEOTIDE SEQUENCE [LARGE SCALE GENOMIC DNA]</scope>
    <source>
        <strain evidence="5">CGMCC 1.12402</strain>
    </source>
</reference>
<name>A0A1I0MAS1_9BACT</name>
<dbReference type="Gene3D" id="2.40.10.120">
    <property type="match status" value="1"/>
</dbReference>
<evidence type="ECO:0000256" key="2">
    <source>
        <dbReference type="ARBA" id="ARBA00022801"/>
    </source>
</evidence>
<dbReference type="SUPFAM" id="SSF50494">
    <property type="entry name" value="Trypsin-like serine proteases"/>
    <property type="match status" value="1"/>
</dbReference>
<accession>A0A1I0MAS1</accession>
<dbReference type="GeneID" id="99984946"/>
<evidence type="ECO:0000313" key="5">
    <source>
        <dbReference type="Proteomes" id="UP000199437"/>
    </source>
</evidence>
<dbReference type="RefSeq" id="WP_090256511.1">
    <property type="nucleotide sequence ID" value="NZ_FOIR01000001.1"/>
</dbReference>
<keyword evidence="5" id="KW-1185">Reference proteome</keyword>
<dbReference type="PANTHER" id="PTHR43343">
    <property type="entry name" value="PEPTIDASE S12"/>
    <property type="match status" value="1"/>
</dbReference>
<dbReference type="InterPro" id="IPR009003">
    <property type="entry name" value="Peptidase_S1_PA"/>
</dbReference>
<gene>
    <name evidence="4" type="ORF">SAMN05216290_0182</name>
</gene>
<feature type="chain" id="PRO_5011548913" evidence="3">
    <location>
        <begin position="24"/>
        <end position="342"/>
    </location>
</feature>
<dbReference type="PRINTS" id="PR00834">
    <property type="entry name" value="PROTEASES2C"/>
</dbReference>
<dbReference type="Pfam" id="PF13365">
    <property type="entry name" value="Trypsin_2"/>
    <property type="match status" value="1"/>
</dbReference>
<dbReference type="PANTHER" id="PTHR43343:SF3">
    <property type="entry name" value="PROTEASE DO-LIKE 8, CHLOROPLASTIC"/>
    <property type="match status" value="1"/>
</dbReference>
<evidence type="ECO:0000256" key="1">
    <source>
        <dbReference type="ARBA" id="ARBA00022670"/>
    </source>
</evidence>
<protein>
    <submittedName>
        <fullName evidence="4">Serine protease Do</fullName>
    </submittedName>
</protein>
<dbReference type="Gene3D" id="2.30.42.10">
    <property type="match status" value="1"/>
</dbReference>
<dbReference type="GO" id="GO:0006508">
    <property type="term" value="P:proteolysis"/>
    <property type="evidence" value="ECO:0007669"/>
    <property type="project" value="UniProtKB-KW"/>
</dbReference>
<dbReference type="OrthoDB" id="9758917at2"/>
<keyword evidence="2" id="KW-0378">Hydrolase</keyword>
<dbReference type="STRING" id="1267423.SAMN05216290_0182"/>